<keyword evidence="1" id="KW-0812">Transmembrane</keyword>
<sequence length="231" mass="25843">MDNYDLFKSILTTIPEDSRNVSFAGFALLMVISIIMAILVSQLYVKFFDAHATGSRIHRSFPLLGPAITAIFITVQFSLPLSLGLLGALSIVRFRTPIKEPEEIGFILLVVACSITIATFNVAFAVILYLSVLLMLFFLRFLPGFKDSQAEASILNILVDNGGEVSVNAALDVSMKLTEHRINHVVSSVHMDEEKTNISITIRRHTDNDLAFIQSLIRSFPDLQIDYYRRM</sequence>
<gene>
    <name evidence="2" type="ORF">SAMN02745124_01352</name>
</gene>
<name>A0A1M5UW60_9BACT</name>
<evidence type="ECO:0000313" key="3">
    <source>
        <dbReference type="Proteomes" id="UP000184139"/>
    </source>
</evidence>
<evidence type="ECO:0000313" key="2">
    <source>
        <dbReference type="EMBL" id="SHH67150.1"/>
    </source>
</evidence>
<evidence type="ECO:0000256" key="1">
    <source>
        <dbReference type="SAM" id="Phobius"/>
    </source>
</evidence>
<feature type="transmembrane region" description="Helical" evidence="1">
    <location>
        <begin position="61"/>
        <end position="86"/>
    </location>
</feature>
<keyword evidence="3" id="KW-1185">Reference proteome</keyword>
<organism evidence="2 3">
    <name type="scientific">Desulfofustis glycolicus DSM 9705</name>
    <dbReference type="NCBI Taxonomy" id="1121409"/>
    <lineage>
        <taxon>Bacteria</taxon>
        <taxon>Pseudomonadati</taxon>
        <taxon>Thermodesulfobacteriota</taxon>
        <taxon>Desulfobulbia</taxon>
        <taxon>Desulfobulbales</taxon>
        <taxon>Desulfocapsaceae</taxon>
        <taxon>Desulfofustis</taxon>
    </lineage>
</organism>
<dbReference type="AlphaFoldDB" id="A0A1M5UW60"/>
<feature type="transmembrane region" description="Helical" evidence="1">
    <location>
        <begin position="20"/>
        <end position="40"/>
    </location>
</feature>
<reference evidence="2 3" key="1">
    <citation type="submission" date="2016-11" db="EMBL/GenBank/DDBJ databases">
        <authorList>
            <person name="Jaros S."/>
            <person name="Januszkiewicz K."/>
            <person name="Wedrychowicz H."/>
        </authorList>
    </citation>
    <scope>NUCLEOTIDE SEQUENCE [LARGE SCALE GENOMIC DNA]</scope>
    <source>
        <strain evidence="2 3">DSM 9705</strain>
    </source>
</reference>
<dbReference type="EMBL" id="FQXS01000006">
    <property type="protein sequence ID" value="SHH67150.1"/>
    <property type="molecule type" value="Genomic_DNA"/>
</dbReference>
<accession>A0A1M5UW60</accession>
<dbReference type="InterPro" id="IPR032531">
    <property type="entry name" value="DUF4956"/>
</dbReference>
<dbReference type="Proteomes" id="UP000184139">
    <property type="component" value="Unassembled WGS sequence"/>
</dbReference>
<dbReference type="Pfam" id="PF16316">
    <property type="entry name" value="DUF4956"/>
    <property type="match status" value="1"/>
</dbReference>
<proteinExistence type="predicted"/>
<dbReference type="STRING" id="1121409.SAMN02745124_01352"/>
<feature type="transmembrane region" description="Helical" evidence="1">
    <location>
        <begin position="106"/>
        <end position="139"/>
    </location>
</feature>
<keyword evidence="1" id="KW-0472">Membrane</keyword>
<evidence type="ECO:0008006" key="4">
    <source>
        <dbReference type="Google" id="ProtNLM"/>
    </source>
</evidence>
<keyword evidence="1" id="KW-1133">Transmembrane helix</keyword>
<protein>
    <recommendedName>
        <fullName evidence="4">DUF4956 domain-containing protein</fullName>
    </recommendedName>
</protein>
<dbReference type="OrthoDB" id="190305at2"/>
<dbReference type="RefSeq" id="WP_073374543.1">
    <property type="nucleotide sequence ID" value="NZ_FQXS01000006.1"/>
</dbReference>